<dbReference type="VEuPathDB" id="AmoebaDB:EIN_280860"/>
<evidence type="ECO:0000256" key="2">
    <source>
        <dbReference type="ARBA" id="ARBA00010142"/>
    </source>
</evidence>
<evidence type="ECO:0000313" key="5">
    <source>
        <dbReference type="EMBL" id="ELP91009.1"/>
    </source>
</evidence>
<dbReference type="InterPro" id="IPR001806">
    <property type="entry name" value="Small_GTPase"/>
</dbReference>
<sequence length="213" mass="24709">MLNANYLHLKVVVLGNECSGKTSICQRFCDNEYFDVTLPTIGANYNLKTITYKNNTIDLSIWNFSSHKKFLKMTEVYRKNVDIVLVVFDTNDIYSFENILEWIDLGQEENPNNIAIIVVCNKIDLDNRLITENMAQKMCDKINVPLVCCSAKTGKGVYDVFECAVSQICDNHQRMEIYQKKLMKNESVMKNKFENQFESQQNHFLCKIVMVNL</sequence>
<dbReference type="PRINTS" id="PR00449">
    <property type="entry name" value="RASTRNSFRMNG"/>
</dbReference>
<dbReference type="GeneID" id="14889977"/>
<dbReference type="InterPro" id="IPR027417">
    <property type="entry name" value="P-loop_NTPase"/>
</dbReference>
<comment type="similarity">
    <text evidence="1">Belongs to the small GTPase superfamily. Rab family.</text>
</comment>
<protein>
    <submittedName>
        <fullName evidence="5">Uncharacterized protein</fullName>
    </submittedName>
</protein>
<keyword evidence="4" id="KW-0342">GTP-binding</keyword>
<dbReference type="RefSeq" id="XP_004257780.1">
    <property type="nucleotide sequence ID" value="XM_004257732.1"/>
</dbReference>
<dbReference type="KEGG" id="eiv:EIN_280860"/>
<evidence type="ECO:0000256" key="3">
    <source>
        <dbReference type="ARBA" id="ARBA00022741"/>
    </source>
</evidence>
<dbReference type="EMBL" id="KB206481">
    <property type="protein sequence ID" value="ELP91009.1"/>
    <property type="molecule type" value="Genomic_DNA"/>
</dbReference>
<comment type="similarity">
    <text evidence="2">Belongs to the small GTPase superfamily. Rho family.</text>
</comment>
<evidence type="ECO:0000256" key="4">
    <source>
        <dbReference type="ARBA" id="ARBA00023134"/>
    </source>
</evidence>
<dbReference type="CDD" id="cd00154">
    <property type="entry name" value="Rab"/>
    <property type="match status" value="1"/>
</dbReference>
<name>A0A0A1U7V1_ENTIV</name>
<gene>
    <name evidence="5" type="ORF">EIN_280860</name>
</gene>
<dbReference type="PROSITE" id="PS51419">
    <property type="entry name" value="RAB"/>
    <property type="match status" value="1"/>
</dbReference>
<reference evidence="5 6" key="1">
    <citation type="submission" date="2012-10" db="EMBL/GenBank/DDBJ databases">
        <authorList>
            <person name="Zafar N."/>
            <person name="Inman J."/>
            <person name="Hall N."/>
            <person name="Lorenzi H."/>
            <person name="Caler E."/>
        </authorList>
    </citation>
    <scope>NUCLEOTIDE SEQUENCE [LARGE SCALE GENOMIC DNA]</scope>
    <source>
        <strain evidence="5 6">IP1</strain>
    </source>
</reference>
<accession>A0A0A1U7V1</accession>
<dbReference type="GO" id="GO:0003924">
    <property type="term" value="F:GTPase activity"/>
    <property type="evidence" value="ECO:0007669"/>
    <property type="project" value="InterPro"/>
</dbReference>
<proteinExistence type="inferred from homology"/>
<dbReference type="Proteomes" id="UP000014680">
    <property type="component" value="Unassembled WGS sequence"/>
</dbReference>
<evidence type="ECO:0000256" key="1">
    <source>
        <dbReference type="ARBA" id="ARBA00006270"/>
    </source>
</evidence>
<dbReference type="SMART" id="SM00174">
    <property type="entry name" value="RHO"/>
    <property type="match status" value="1"/>
</dbReference>
<keyword evidence="3" id="KW-0547">Nucleotide-binding</keyword>
<organism evidence="5 6">
    <name type="scientific">Entamoeba invadens IP1</name>
    <dbReference type="NCBI Taxonomy" id="370355"/>
    <lineage>
        <taxon>Eukaryota</taxon>
        <taxon>Amoebozoa</taxon>
        <taxon>Evosea</taxon>
        <taxon>Archamoebae</taxon>
        <taxon>Mastigamoebida</taxon>
        <taxon>Entamoebidae</taxon>
        <taxon>Entamoeba</taxon>
    </lineage>
</organism>
<dbReference type="GO" id="GO:0005525">
    <property type="term" value="F:GTP binding"/>
    <property type="evidence" value="ECO:0007669"/>
    <property type="project" value="UniProtKB-KW"/>
</dbReference>
<dbReference type="NCBIfam" id="TIGR00231">
    <property type="entry name" value="small_GTP"/>
    <property type="match status" value="1"/>
</dbReference>
<dbReference type="PANTHER" id="PTHR47978">
    <property type="match status" value="1"/>
</dbReference>
<dbReference type="SMART" id="SM00177">
    <property type="entry name" value="ARF"/>
    <property type="match status" value="1"/>
</dbReference>
<dbReference type="AlphaFoldDB" id="A0A0A1U7V1"/>
<dbReference type="OrthoDB" id="275177at2759"/>
<dbReference type="Pfam" id="PF00071">
    <property type="entry name" value="Ras"/>
    <property type="match status" value="1"/>
</dbReference>
<evidence type="ECO:0000313" key="6">
    <source>
        <dbReference type="Proteomes" id="UP000014680"/>
    </source>
</evidence>
<dbReference type="InterPro" id="IPR005225">
    <property type="entry name" value="Small_GTP-bd"/>
</dbReference>
<dbReference type="Gene3D" id="3.40.50.300">
    <property type="entry name" value="P-loop containing nucleotide triphosphate hydrolases"/>
    <property type="match status" value="1"/>
</dbReference>
<dbReference type="SMART" id="SM00175">
    <property type="entry name" value="RAB"/>
    <property type="match status" value="1"/>
</dbReference>
<keyword evidence="6" id="KW-1185">Reference proteome</keyword>
<dbReference type="PROSITE" id="PS51421">
    <property type="entry name" value="RAS"/>
    <property type="match status" value="1"/>
</dbReference>
<dbReference type="SUPFAM" id="SSF52540">
    <property type="entry name" value="P-loop containing nucleoside triphosphate hydrolases"/>
    <property type="match status" value="1"/>
</dbReference>
<dbReference type="FunFam" id="3.40.50.300:FF:001447">
    <property type="entry name" value="Ras-related protein Rab-1B"/>
    <property type="match status" value="1"/>
</dbReference>
<dbReference type="SMART" id="SM00173">
    <property type="entry name" value="RAS"/>
    <property type="match status" value="1"/>
</dbReference>